<dbReference type="CDD" id="cd09487">
    <property type="entry name" value="SAM_superfamily"/>
    <property type="match status" value="1"/>
</dbReference>
<evidence type="ECO:0000256" key="3">
    <source>
        <dbReference type="PROSITE-ProRule" id="PRU00023"/>
    </source>
</evidence>
<dbReference type="SMART" id="SM00454">
    <property type="entry name" value="SAM"/>
    <property type="match status" value="1"/>
</dbReference>
<dbReference type="Gene3D" id="1.10.150.50">
    <property type="entry name" value="Transcription Factor, Ets-1"/>
    <property type="match status" value="1"/>
</dbReference>
<feature type="compositionally biased region" description="Basic and acidic residues" evidence="4">
    <location>
        <begin position="417"/>
        <end position="426"/>
    </location>
</feature>
<dbReference type="AlphaFoldDB" id="A0AAD5UAP4"/>
<feature type="compositionally biased region" description="Low complexity" evidence="4">
    <location>
        <begin position="494"/>
        <end position="503"/>
    </location>
</feature>
<accession>A0AAD5UAP4</accession>
<dbReference type="Pfam" id="PF07647">
    <property type="entry name" value="SAM_2"/>
    <property type="match status" value="1"/>
</dbReference>
<feature type="compositionally biased region" description="Polar residues" evidence="4">
    <location>
        <begin position="397"/>
        <end position="416"/>
    </location>
</feature>
<dbReference type="InterPro" id="IPR036770">
    <property type="entry name" value="Ankyrin_rpt-contain_sf"/>
</dbReference>
<keyword evidence="7" id="KW-1185">Reference proteome</keyword>
<evidence type="ECO:0000313" key="6">
    <source>
        <dbReference type="EMBL" id="KAJ3226576.1"/>
    </source>
</evidence>
<dbReference type="SUPFAM" id="SSF48403">
    <property type="entry name" value="Ankyrin repeat"/>
    <property type="match status" value="1"/>
</dbReference>
<feature type="compositionally biased region" description="Polar residues" evidence="4">
    <location>
        <begin position="555"/>
        <end position="583"/>
    </location>
</feature>
<dbReference type="SUPFAM" id="SSF47769">
    <property type="entry name" value="SAM/Pointed domain"/>
    <property type="match status" value="1"/>
</dbReference>
<feature type="compositionally biased region" description="Low complexity" evidence="4">
    <location>
        <begin position="282"/>
        <end position="295"/>
    </location>
</feature>
<dbReference type="SMART" id="SM00248">
    <property type="entry name" value="ANK"/>
    <property type="match status" value="5"/>
</dbReference>
<evidence type="ECO:0000256" key="4">
    <source>
        <dbReference type="SAM" id="MobiDB-lite"/>
    </source>
</evidence>
<sequence length="836" mass="93453">MHASDDEEIEKLVNLIKTRDVNVLARQCATNSKLTAGLLTFTDTQGNTAFSHAVASGHLETVKLLLKMGADANKPNDYGWTPLCVGCYHGHLNIIKFLLENTAQHKNSASVFGFTALMCSVNQGRLAITKQLIDNGVYLNSAGAGKTGQGTGLTPLMLACLKGYLKIAKLLLDRGAEHNTQCQLNGWTALMYAANGASKKQNIPIKNDLNSLVDPPEKSSSRMEIIELLISYGTDPTLKNWAGKTASEIAIETIEIEVGEYLKKLMTKKKSNGYISGDRCSKSNVLSHSESSVSLESKRSGHSQNNSEKNTVNFQLKKNKESENSEFQENEEYHNDGNSNDKNNWFSRFTRRKDKVTERDEKGVQLQPPTFQKKRGDNDEAKLSIDDDPSGERSSRQKTFYNVNVKRNSIGSSASSTRRDRGESARIINAEKDSLVRLNQDRDEAVLRSNDHNTSPRSIPDSRSTVKSSKNSENSGNDNHYKSQTQQERHRENSSSSSHSLQSKTHIPSYHNNSNQLSNGLSNTRVPSSNQLIQQENFNGKNNFYSKNNNRESSEYQILNTPPPSSGSLKNTSSNERQASKLHQISPLKAPSSSNFLSESLNYSTFDSRSNSKVSNRNSFHEYQYMQPINIPQAQQQQSLKFSKESSYILDLCSFLEKLELKNYLPLFENAFLNLEAVLGLNDEDLKELGIKLSSHRKQLLTACQQYKENVQKNNSQQFSRKADSGNLIPPATNKNNLDKWGWINSDQRGGSRSVASSESSHRSRKPSSDSTTSSSHYRSASSNTQQQKTTSDQGREEYLAKHARSSSNPVQFELQLQQQQRRSNQTNEQRGGNIK</sequence>
<keyword evidence="2 3" id="KW-0040">ANK repeat</keyword>
<name>A0AAD5UAP4_9FUNG</name>
<evidence type="ECO:0000256" key="1">
    <source>
        <dbReference type="ARBA" id="ARBA00022737"/>
    </source>
</evidence>
<dbReference type="EMBL" id="JADGJW010000033">
    <property type="protein sequence ID" value="KAJ3226576.1"/>
    <property type="molecule type" value="Genomic_DNA"/>
</dbReference>
<feature type="repeat" description="ANK" evidence="3">
    <location>
        <begin position="151"/>
        <end position="183"/>
    </location>
</feature>
<reference evidence="6" key="1">
    <citation type="submission" date="2020-05" db="EMBL/GenBank/DDBJ databases">
        <title>Phylogenomic resolution of chytrid fungi.</title>
        <authorList>
            <person name="Stajich J.E."/>
            <person name="Amses K."/>
            <person name="Simmons R."/>
            <person name="Seto K."/>
            <person name="Myers J."/>
            <person name="Bonds A."/>
            <person name="Quandt C.A."/>
            <person name="Barry K."/>
            <person name="Liu P."/>
            <person name="Grigoriev I."/>
            <person name="Longcore J.E."/>
            <person name="James T.Y."/>
        </authorList>
    </citation>
    <scope>NUCLEOTIDE SEQUENCE</scope>
    <source>
        <strain evidence="6">JEL0476</strain>
    </source>
</reference>
<keyword evidence="1" id="KW-0677">Repeat</keyword>
<dbReference type="Pfam" id="PF12796">
    <property type="entry name" value="Ank_2"/>
    <property type="match status" value="2"/>
</dbReference>
<dbReference type="InterPro" id="IPR001660">
    <property type="entry name" value="SAM"/>
</dbReference>
<feature type="region of interest" description="Disordered" evidence="4">
    <location>
        <begin position="555"/>
        <end position="586"/>
    </location>
</feature>
<dbReference type="PANTHER" id="PTHR24126">
    <property type="entry name" value="ANKYRIN REPEAT, PH AND SEC7 DOMAIN CONTAINING PROTEIN SECG-RELATED"/>
    <property type="match status" value="1"/>
</dbReference>
<dbReference type="InterPro" id="IPR002110">
    <property type="entry name" value="Ankyrin_rpt"/>
</dbReference>
<feature type="compositionally biased region" description="Basic and acidic residues" evidence="4">
    <location>
        <begin position="374"/>
        <end position="395"/>
    </location>
</feature>
<dbReference type="Proteomes" id="UP001211065">
    <property type="component" value="Unassembled WGS sequence"/>
</dbReference>
<feature type="compositionally biased region" description="Low complexity" evidence="4">
    <location>
        <begin position="769"/>
        <end position="785"/>
    </location>
</feature>
<dbReference type="PANTHER" id="PTHR24126:SF61">
    <property type="entry name" value="CHROMOSOME UNDETERMINED SCAFFOLD_2, WHOLE GENOME SHOTGUN SEQUENCE"/>
    <property type="match status" value="1"/>
</dbReference>
<evidence type="ECO:0000313" key="7">
    <source>
        <dbReference type="Proteomes" id="UP001211065"/>
    </source>
</evidence>
<feature type="compositionally biased region" description="Polar residues" evidence="4">
    <location>
        <begin position="452"/>
        <end position="486"/>
    </location>
</feature>
<organism evidence="6 7">
    <name type="scientific">Clydaea vesicula</name>
    <dbReference type="NCBI Taxonomy" id="447962"/>
    <lineage>
        <taxon>Eukaryota</taxon>
        <taxon>Fungi</taxon>
        <taxon>Fungi incertae sedis</taxon>
        <taxon>Chytridiomycota</taxon>
        <taxon>Chytridiomycota incertae sedis</taxon>
        <taxon>Chytridiomycetes</taxon>
        <taxon>Lobulomycetales</taxon>
        <taxon>Lobulomycetaceae</taxon>
        <taxon>Clydaea</taxon>
    </lineage>
</organism>
<feature type="region of interest" description="Disordered" evidence="4">
    <location>
        <begin position="277"/>
        <end position="426"/>
    </location>
</feature>
<gene>
    <name evidence="6" type="primary">ANKRD55</name>
    <name evidence="6" type="ORF">HK099_004603</name>
</gene>
<feature type="repeat" description="ANK" evidence="3">
    <location>
        <begin position="45"/>
        <end position="77"/>
    </location>
</feature>
<proteinExistence type="predicted"/>
<feature type="compositionally biased region" description="Low complexity" evidence="4">
    <location>
        <begin position="512"/>
        <end position="523"/>
    </location>
</feature>
<feature type="compositionally biased region" description="Low complexity" evidence="4">
    <location>
        <begin position="812"/>
        <end position="830"/>
    </location>
</feature>
<dbReference type="Gene3D" id="1.25.40.20">
    <property type="entry name" value="Ankyrin repeat-containing domain"/>
    <property type="match status" value="2"/>
</dbReference>
<dbReference type="PROSITE" id="PS50105">
    <property type="entry name" value="SAM_DOMAIN"/>
    <property type="match status" value="1"/>
</dbReference>
<protein>
    <submittedName>
        <fullName evidence="6">Ankyrin repeat domain-containing protein 55</fullName>
    </submittedName>
</protein>
<evidence type="ECO:0000256" key="2">
    <source>
        <dbReference type="ARBA" id="ARBA00023043"/>
    </source>
</evidence>
<feature type="domain" description="SAM" evidence="5">
    <location>
        <begin position="651"/>
        <end position="710"/>
    </location>
</feature>
<feature type="compositionally biased region" description="Polar residues" evidence="4">
    <location>
        <begin position="336"/>
        <end position="347"/>
    </location>
</feature>
<dbReference type="InterPro" id="IPR013761">
    <property type="entry name" value="SAM/pointed_sf"/>
</dbReference>
<evidence type="ECO:0000259" key="5">
    <source>
        <dbReference type="PROSITE" id="PS50105"/>
    </source>
</evidence>
<dbReference type="PROSITE" id="PS50297">
    <property type="entry name" value="ANK_REP_REGION"/>
    <property type="match status" value="2"/>
</dbReference>
<feature type="region of interest" description="Disordered" evidence="4">
    <location>
        <begin position="445"/>
        <end position="526"/>
    </location>
</feature>
<comment type="caution">
    <text evidence="6">The sequence shown here is derived from an EMBL/GenBank/DDBJ whole genome shotgun (WGS) entry which is preliminary data.</text>
</comment>
<feature type="region of interest" description="Disordered" evidence="4">
    <location>
        <begin position="712"/>
        <end position="836"/>
    </location>
</feature>
<dbReference type="PROSITE" id="PS50088">
    <property type="entry name" value="ANK_REPEAT"/>
    <property type="match status" value="2"/>
</dbReference>
<feature type="compositionally biased region" description="Polar residues" evidence="4">
    <location>
        <begin position="302"/>
        <end position="316"/>
    </location>
</feature>